<keyword evidence="4" id="KW-0460">Magnesium</keyword>
<organism evidence="5 6">
    <name type="scientific">Candidatus Criblamydia sequanensis CRIB-18</name>
    <dbReference type="NCBI Taxonomy" id="1437425"/>
    <lineage>
        <taxon>Bacteria</taxon>
        <taxon>Pseudomonadati</taxon>
        <taxon>Chlamydiota</taxon>
        <taxon>Chlamydiia</taxon>
        <taxon>Parachlamydiales</taxon>
        <taxon>Candidatus Criblamydiaceae</taxon>
        <taxon>Candidatus Criblamydia</taxon>
    </lineage>
</organism>
<sequence>MDWLKKYDLILLDFDGLLVDTEKVHFLAYETMLKNRGIDLNWSFERYRKSAHHKAEGLEEDITSEFPELKKISWETLYQEKRKALLDLYEKGEVALIPGVEEFLNYLQEAGLKRAVVTHSDRGQVDLIKKALPILETIPNWITRKDYERPKPSPDGYLKALELLGEEAKNTIGFEDTPRGLKALRDAKIKSIMITEYTYPETDSIREEGIPIFKNFYVLKELRGF</sequence>
<accession>A0A090CZC7</accession>
<evidence type="ECO:0000256" key="1">
    <source>
        <dbReference type="ARBA" id="ARBA00001946"/>
    </source>
</evidence>
<dbReference type="AlphaFoldDB" id="A0A090CZC7"/>
<evidence type="ECO:0000256" key="3">
    <source>
        <dbReference type="ARBA" id="ARBA00022723"/>
    </source>
</evidence>
<comment type="cofactor">
    <cofactor evidence="1">
        <name>Mg(2+)</name>
        <dbReference type="ChEBI" id="CHEBI:18420"/>
    </cofactor>
</comment>
<reference evidence="5" key="1">
    <citation type="submission" date="2013-12" db="EMBL/GenBank/DDBJ databases">
        <authorList>
            <person name="Linke B."/>
        </authorList>
    </citation>
    <scope>NUCLEOTIDE SEQUENCE [LARGE SCALE GENOMIC DNA]</scope>
    <source>
        <strain evidence="5">CRIB-18</strain>
    </source>
</reference>
<dbReference type="eggNOG" id="COG0637">
    <property type="taxonomic scope" value="Bacteria"/>
</dbReference>
<keyword evidence="6" id="KW-1185">Reference proteome</keyword>
<dbReference type="OrthoDB" id="9797743at2"/>
<comment type="similarity">
    <text evidence="2">Belongs to the HAD-like hydrolase superfamily. CbbY/CbbZ/Gph/YieH family.</text>
</comment>
<gene>
    <name evidence="5" type="ORF">CSEC_1381</name>
</gene>
<dbReference type="Pfam" id="PF13419">
    <property type="entry name" value="HAD_2"/>
    <property type="match status" value="1"/>
</dbReference>
<dbReference type="NCBIfam" id="TIGR01509">
    <property type="entry name" value="HAD-SF-IA-v3"/>
    <property type="match status" value="1"/>
</dbReference>
<dbReference type="Proteomes" id="UP000031552">
    <property type="component" value="Unassembled WGS sequence"/>
</dbReference>
<dbReference type="InterPro" id="IPR051600">
    <property type="entry name" value="Beta-PGM-like"/>
</dbReference>
<dbReference type="Gene3D" id="1.10.150.240">
    <property type="entry name" value="Putative phosphatase, domain 2"/>
    <property type="match status" value="1"/>
</dbReference>
<dbReference type="GO" id="GO:0046872">
    <property type="term" value="F:metal ion binding"/>
    <property type="evidence" value="ECO:0007669"/>
    <property type="project" value="UniProtKB-KW"/>
</dbReference>
<dbReference type="InterPro" id="IPR036412">
    <property type="entry name" value="HAD-like_sf"/>
</dbReference>
<evidence type="ECO:0000313" key="6">
    <source>
        <dbReference type="Proteomes" id="UP000031552"/>
    </source>
</evidence>
<name>A0A090CZC7_9BACT</name>
<dbReference type="GO" id="GO:0016787">
    <property type="term" value="F:hydrolase activity"/>
    <property type="evidence" value="ECO:0007669"/>
    <property type="project" value="UniProtKB-KW"/>
</dbReference>
<evidence type="ECO:0000256" key="2">
    <source>
        <dbReference type="ARBA" id="ARBA00006171"/>
    </source>
</evidence>
<dbReference type="PANTHER" id="PTHR46193">
    <property type="entry name" value="6-PHOSPHOGLUCONATE PHOSPHATASE"/>
    <property type="match status" value="1"/>
</dbReference>
<dbReference type="RefSeq" id="WP_053331872.1">
    <property type="nucleotide sequence ID" value="NZ_CCEJ010000006.1"/>
</dbReference>
<dbReference type="CDD" id="cd07505">
    <property type="entry name" value="HAD_BPGM-like"/>
    <property type="match status" value="1"/>
</dbReference>
<dbReference type="InterPro" id="IPR023214">
    <property type="entry name" value="HAD_sf"/>
</dbReference>
<dbReference type="SUPFAM" id="SSF56784">
    <property type="entry name" value="HAD-like"/>
    <property type="match status" value="1"/>
</dbReference>
<evidence type="ECO:0000313" key="5">
    <source>
        <dbReference type="EMBL" id="CDR34201.1"/>
    </source>
</evidence>
<protein>
    <submittedName>
        <fullName evidence="5">HAD-superfamily hydrolase</fullName>
    </submittedName>
</protein>
<evidence type="ECO:0000256" key="4">
    <source>
        <dbReference type="ARBA" id="ARBA00022842"/>
    </source>
</evidence>
<keyword evidence="3" id="KW-0479">Metal-binding</keyword>
<proteinExistence type="inferred from homology"/>
<dbReference type="STRING" id="1437425.CSEC_1381"/>
<dbReference type="InterPro" id="IPR023198">
    <property type="entry name" value="PGP-like_dom2"/>
</dbReference>
<keyword evidence="5" id="KW-0378">Hydrolase</keyword>
<dbReference type="SFLD" id="SFLDS00003">
    <property type="entry name" value="Haloacid_Dehalogenase"/>
    <property type="match status" value="1"/>
</dbReference>
<dbReference type="PANTHER" id="PTHR46193:SF21">
    <property type="entry name" value="SLL1138 PROTEIN"/>
    <property type="match status" value="1"/>
</dbReference>
<dbReference type="EMBL" id="CCEJ010000006">
    <property type="protein sequence ID" value="CDR34201.1"/>
    <property type="molecule type" value="Genomic_DNA"/>
</dbReference>
<dbReference type="SFLD" id="SFLDG01129">
    <property type="entry name" value="C1.5:_HAD__Beta-PGM__Phosphata"/>
    <property type="match status" value="1"/>
</dbReference>
<dbReference type="InterPro" id="IPR006439">
    <property type="entry name" value="HAD-SF_hydro_IA"/>
</dbReference>
<reference evidence="5" key="2">
    <citation type="submission" date="2014-09" db="EMBL/GenBank/DDBJ databases">
        <title>Criblamydia sequanensis harbors a mega-plasmid encoding arsenite resistance.</title>
        <authorList>
            <person name="Bertelli C."/>
            <person name="Goesmann A."/>
            <person name="Greub G."/>
        </authorList>
    </citation>
    <scope>NUCLEOTIDE SEQUENCE [LARGE SCALE GENOMIC DNA]</scope>
    <source>
        <strain evidence="5">CRIB-18</strain>
    </source>
</reference>
<comment type="caution">
    <text evidence="5">The sequence shown here is derived from an EMBL/GenBank/DDBJ whole genome shotgun (WGS) entry which is preliminary data.</text>
</comment>
<dbReference type="Gene3D" id="3.40.50.1000">
    <property type="entry name" value="HAD superfamily/HAD-like"/>
    <property type="match status" value="1"/>
</dbReference>
<dbReference type="InterPro" id="IPR041492">
    <property type="entry name" value="HAD_2"/>
</dbReference>